<proteinExistence type="inferred from homology"/>
<feature type="transmembrane region" description="Helical" evidence="8">
    <location>
        <begin position="414"/>
        <end position="434"/>
    </location>
</feature>
<sequence length="466" mass="50747">MKARHLSTFFIFFFGALGGLLFGFDTGIISGASPLIESNFNLGTEQTGFIVSSVLIGSSIGALSIGSLSDRFGRKRLLVLASILFLIGSSLSMFAQGFISMVIARIILGFAVGSASALTPAYLAELADAPHRGSLGTMFQLMITLGILLAYVSNLSFLHHNLLGLRDWRWMLGSALIPALLLFVGSMILPESPRYLVEKGRIDEARDVLHELRAKTNQDPDKELSDIQMVANQPKGGLKELFTFARPAVIVAICLMLLQQLVGINSVIYFLPQVFIKGFGFPESNAIWISVGIGIVNFVCTILAYNIMDKFNRRTILLFGSIVMATSIGILSVLNFTLNVADAAVPTMILIGIYIFGFAVSWGPICWLMIGEIFPLNVRGVGNSIGSAANWIGNFIVSQFFLELLHVFNNNVGGPFAVFTFFAIVSIFFVIYMVPETRGKSLEEIEMEMRQKAALKAAAKNAPKAN</sequence>
<feature type="transmembrane region" description="Helical" evidence="8">
    <location>
        <begin position="391"/>
        <end position="408"/>
    </location>
</feature>
<reference evidence="10 11" key="1">
    <citation type="submission" date="2019-07" db="EMBL/GenBank/DDBJ databases">
        <title>Whole genome shotgun sequence of Lactobacillus rapi NBRC 109618.</title>
        <authorList>
            <person name="Hosoyama A."/>
            <person name="Uohara A."/>
            <person name="Ohji S."/>
            <person name="Ichikawa N."/>
        </authorList>
    </citation>
    <scope>NUCLEOTIDE SEQUENCE [LARGE SCALE GENOMIC DNA]</scope>
    <source>
        <strain evidence="10 11">NBRC 109618</strain>
    </source>
</reference>
<dbReference type="PRINTS" id="PR00171">
    <property type="entry name" value="SUGRTRNSPORT"/>
</dbReference>
<protein>
    <submittedName>
        <fullName evidence="10">MFS transporter</fullName>
    </submittedName>
</protein>
<evidence type="ECO:0000256" key="5">
    <source>
        <dbReference type="ARBA" id="ARBA00022989"/>
    </source>
</evidence>
<dbReference type="InterPro" id="IPR005828">
    <property type="entry name" value="MFS_sugar_transport-like"/>
</dbReference>
<dbReference type="SUPFAM" id="SSF103473">
    <property type="entry name" value="MFS general substrate transporter"/>
    <property type="match status" value="1"/>
</dbReference>
<dbReference type="Gene3D" id="1.20.1250.20">
    <property type="entry name" value="MFS general substrate transporter like domains"/>
    <property type="match status" value="1"/>
</dbReference>
<evidence type="ECO:0000256" key="6">
    <source>
        <dbReference type="ARBA" id="ARBA00023136"/>
    </source>
</evidence>
<feature type="transmembrane region" description="Helical" evidence="8">
    <location>
        <begin position="102"/>
        <end position="123"/>
    </location>
</feature>
<dbReference type="GO" id="GO:0022857">
    <property type="term" value="F:transmembrane transporter activity"/>
    <property type="evidence" value="ECO:0007669"/>
    <property type="project" value="InterPro"/>
</dbReference>
<gene>
    <name evidence="10" type="primary">glcP</name>
    <name evidence="10" type="ORF">LRA02_26060</name>
</gene>
<dbReference type="NCBIfam" id="TIGR00879">
    <property type="entry name" value="SP"/>
    <property type="match status" value="1"/>
</dbReference>
<keyword evidence="3 7" id="KW-0813">Transport</keyword>
<dbReference type="RefSeq" id="WP_054748884.1">
    <property type="nucleotide sequence ID" value="NZ_BKAM01000147.1"/>
</dbReference>
<dbReference type="Proteomes" id="UP000321569">
    <property type="component" value="Unassembled WGS sequence"/>
</dbReference>
<name>A0A512PRA7_9LACO</name>
<evidence type="ECO:0000259" key="9">
    <source>
        <dbReference type="PROSITE" id="PS50850"/>
    </source>
</evidence>
<comment type="similarity">
    <text evidence="2 7">Belongs to the major facilitator superfamily. Sugar transporter (TC 2.A.1.1) family.</text>
</comment>
<evidence type="ECO:0000256" key="7">
    <source>
        <dbReference type="RuleBase" id="RU003346"/>
    </source>
</evidence>
<dbReference type="InterPro" id="IPR005829">
    <property type="entry name" value="Sugar_transporter_CS"/>
</dbReference>
<evidence type="ECO:0000313" key="11">
    <source>
        <dbReference type="Proteomes" id="UP000321569"/>
    </source>
</evidence>
<dbReference type="InterPro" id="IPR036259">
    <property type="entry name" value="MFS_trans_sf"/>
</dbReference>
<dbReference type="PANTHER" id="PTHR48020">
    <property type="entry name" value="PROTON MYO-INOSITOL COTRANSPORTER"/>
    <property type="match status" value="1"/>
</dbReference>
<keyword evidence="4 8" id="KW-0812">Transmembrane</keyword>
<dbReference type="PROSITE" id="PS00217">
    <property type="entry name" value="SUGAR_TRANSPORT_2"/>
    <property type="match status" value="1"/>
</dbReference>
<dbReference type="GO" id="GO:0005886">
    <property type="term" value="C:plasma membrane"/>
    <property type="evidence" value="ECO:0007669"/>
    <property type="project" value="UniProtKB-SubCell"/>
</dbReference>
<evidence type="ECO:0000313" key="10">
    <source>
        <dbReference type="EMBL" id="GEP73738.1"/>
    </source>
</evidence>
<feature type="domain" description="Major facilitator superfamily (MFS) profile" evidence="9">
    <location>
        <begin position="11"/>
        <end position="438"/>
    </location>
</feature>
<evidence type="ECO:0000256" key="1">
    <source>
        <dbReference type="ARBA" id="ARBA00004651"/>
    </source>
</evidence>
<dbReference type="PROSITE" id="PS50850">
    <property type="entry name" value="MFS"/>
    <property type="match status" value="1"/>
</dbReference>
<dbReference type="InterPro" id="IPR050814">
    <property type="entry name" value="Myo-inositol_Transporter"/>
</dbReference>
<dbReference type="InterPro" id="IPR020846">
    <property type="entry name" value="MFS_dom"/>
</dbReference>
<dbReference type="PANTHER" id="PTHR48020:SF12">
    <property type="entry name" value="PROTON MYO-INOSITOL COTRANSPORTER"/>
    <property type="match status" value="1"/>
</dbReference>
<feature type="transmembrane region" description="Helical" evidence="8">
    <location>
        <begin position="47"/>
        <end position="65"/>
    </location>
</feature>
<feature type="transmembrane region" description="Helical" evidence="8">
    <location>
        <begin position="248"/>
        <end position="271"/>
    </location>
</feature>
<accession>A0A512PRA7</accession>
<evidence type="ECO:0000256" key="3">
    <source>
        <dbReference type="ARBA" id="ARBA00022448"/>
    </source>
</evidence>
<feature type="transmembrane region" description="Helical" evidence="8">
    <location>
        <begin position="286"/>
        <end position="308"/>
    </location>
</feature>
<comment type="subcellular location">
    <subcellularLocation>
        <location evidence="1">Cell membrane</location>
        <topology evidence="1">Multi-pass membrane protein</topology>
    </subcellularLocation>
</comment>
<feature type="transmembrane region" description="Helical" evidence="8">
    <location>
        <begin position="348"/>
        <end position="370"/>
    </location>
</feature>
<organism evidence="10 11">
    <name type="scientific">Lentilactobacillus rapi</name>
    <dbReference type="NCBI Taxonomy" id="481723"/>
    <lineage>
        <taxon>Bacteria</taxon>
        <taxon>Bacillati</taxon>
        <taxon>Bacillota</taxon>
        <taxon>Bacilli</taxon>
        <taxon>Lactobacillales</taxon>
        <taxon>Lactobacillaceae</taxon>
        <taxon>Lentilactobacillus</taxon>
    </lineage>
</organism>
<evidence type="ECO:0000256" key="2">
    <source>
        <dbReference type="ARBA" id="ARBA00010992"/>
    </source>
</evidence>
<keyword evidence="6 8" id="KW-0472">Membrane</keyword>
<dbReference type="OrthoDB" id="9783823at2"/>
<evidence type="ECO:0000256" key="4">
    <source>
        <dbReference type="ARBA" id="ARBA00022692"/>
    </source>
</evidence>
<feature type="transmembrane region" description="Helical" evidence="8">
    <location>
        <begin position="170"/>
        <end position="189"/>
    </location>
</feature>
<feature type="transmembrane region" description="Helical" evidence="8">
    <location>
        <begin position="315"/>
        <end position="336"/>
    </location>
</feature>
<dbReference type="Pfam" id="PF00083">
    <property type="entry name" value="Sugar_tr"/>
    <property type="match status" value="1"/>
</dbReference>
<feature type="transmembrane region" description="Helical" evidence="8">
    <location>
        <begin position="77"/>
        <end position="96"/>
    </location>
</feature>
<keyword evidence="5 8" id="KW-1133">Transmembrane helix</keyword>
<comment type="caution">
    <text evidence="10">The sequence shown here is derived from an EMBL/GenBank/DDBJ whole genome shotgun (WGS) entry which is preliminary data.</text>
</comment>
<dbReference type="InterPro" id="IPR003663">
    <property type="entry name" value="Sugar/inositol_transpt"/>
</dbReference>
<dbReference type="AlphaFoldDB" id="A0A512PRA7"/>
<evidence type="ECO:0000256" key="8">
    <source>
        <dbReference type="SAM" id="Phobius"/>
    </source>
</evidence>
<dbReference type="EMBL" id="BKAM01000147">
    <property type="protein sequence ID" value="GEP73738.1"/>
    <property type="molecule type" value="Genomic_DNA"/>
</dbReference>
<feature type="transmembrane region" description="Helical" evidence="8">
    <location>
        <begin position="135"/>
        <end position="158"/>
    </location>
</feature>